<gene>
    <name evidence="1" type="ORF">AVEN_136387_1</name>
</gene>
<dbReference type="AlphaFoldDB" id="A0A4Y2U3K5"/>
<keyword evidence="2" id="KW-1185">Reference proteome</keyword>
<reference evidence="1 2" key="1">
    <citation type="journal article" date="2019" name="Sci. Rep.">
        <title>Orb-weaving spider Araneus ventricosus genome elucidates the spidroin gene catalogue.</title>
        <authorList>
            <person name="Kono N."/>
            <person name="Nakamura H."/>
            <person name="Ohtoshi R."/>
            <person name="Moran D.A.P."/>
            <person name="Shinohara A."/>
            <person name="Yoshida Y."/>
            <person name="Fujiwara M."/>
            <person name="Mori M."/>
            <person name="Tomita M."/>
            <person name="Arakawa K."/>
        </authorList>
    </citation>
    <scope>NUCLEOTIDE SEQUENCE [LARGE SCALE GENOMIC DNA]</scope>
</reference>
<protein>
    <submittedName>
        <fullName evidence="1">Uncharacterized protein</fullName>
    </submittedName>
</protein>
<dbReference type="EMBL" id="BGPR01032595">
    <property type="protein sequence ID" value="GBO06177.1"/>
    <property type="molecule type" value="Genomic_DNA"/>
</dbReference>
<name>A0A4Y2U3K5_ARAVE</name>
<dbReference type="Proteomes" id="UP000499080">
    <property type="component" value="Unassembled WGS sequence"/>
</dbReference>
<comment type="caution">
    <text evidence="1">The sequence shown here is derived from an EMBL/GenBank/DDBJ whole genome shotgun (WGS) entry which is preliminary data.</text>
</comment>
<sequence length="123" mass="13876">MTEGLRFRDPIPWKKKKKKIRLIGVASWQCLDPLTECGLRISRDPPMLENPPYRGGPRGSVSLHDRRVEISRPNSMGNCSYRGGLVAVSLAHDLRAEISRPNLAWKIRLIGVVLVAKVSRLHD</sequence>
<proteinExistence type="predicted"/>
<evidence type="ECO:0000313" key="2">
    <source>
        <dbReference type="Proteomes" id="UP000499080"/>
    </source>
</evidence>
<evidence type="ECO:0000313" key="1">
    <source>
        <dbReference type="EMBL" id="GBO06177.1"/>
    </source>
</evidence>
<accession>A0A4Y2U3K5</accession>
<organism evidence="1 2">
    <name type="scientific">Araneus ventricosus</name>
    <name type="common">Orbweaver spider</name>
    <name type="synonym">Epeira ventricosa</name>
    <dbReference type="NCBI Taxonomy" id="182803"/>
    <lineage>
        <taxon>Eukaryota</taxon>
        <taxon>Metazoa</taxon>
        <taxon>Ecdysozoa</taxon>
        <taxon>Arthropoda</taxon>
        <taxon>Chelicerata</taxon>
        <taxon>Arachnida</taxon>
        <taxon>Araneae</taxon>
        <taxon>Araneomorphae</taxon>
        <taxon>Entelegynae</taxon>
        <taxon>Araneoidea</taxon>
        <taxon>Araneidae</taxon>
        <taxon>Araneus</taxon>
    </lineage>
</organism>